<name>A0A0F6SQL9_9CORY</name>
<accession>A0A0F6SQL9</accession>
<feature type="transmembrane region" description="Helical" evidence="1">
    <location>
        <begin position="49"/>
        <end position="65"/>
    </location>
</feature>
<evidence type="ECO:0000313" key="3">
    <source>
        <dbReference type="Proteomes" id="UP000034037"/>
    </source>
</evidence>
<dbReference type="AlphaFoldDB" id="A0A0F6SQL9"/>
<keyword evidence="1" id="KW-0812">Transmembrane</keyword>
<proteinExistence type="predicted"/>
<evidence type="ECO:0000256" key="1">
    <source>
        <dbReference type="SAM" id="Phobius"/>
    </source>
</evidence>
<dbReference type="HOGENOM" id="CLU_135072_1_0_11"/>
<reference evidence="2 3" key="1">
    <citation type="submission" date="2015-04" db="EMBL/GenBank/DDBJ databases">
        <title>Complete Genome Sequence of Brevibacterium flavum ATCC 15168.</title>
        <authorList>
            <person name="Ahn J."/>
            <person name="Park G."/>
            <person name="Jeon W."/>
            <person name="Jang Y."/>
            <person name="Jang M."/>
            <person name="Lee H."/>
            <person name="Lee H."/>
        </authorList>
    </citation>
    <scope>NUCLEOTIDE SEQUENCE [LARGE SCALE GENOMIC DNA]</scope>
    <source>
        <strain evidence="2 3">ATCC 15168</strain>
    </source>
</reference>
<dbReference type="EMBL" id="CP011309">
    <property type="protein sequence ID" value="AKF26439.1"/>
    <property type="molecule type" value="Genomic_DNA"/>
</dbReference>
<sequence length="101" mass="11226">MDFAQLFQVTNYVIWGIFGLIGIFGFIGAFLAATTREDAFEVADRQKKMVWVAILIASGFVLAAFGPEIPILPWVAIIMIGLYWFDVRPQIKSILEGAGGW</sequence>
<protein>
    <submittedName>
        <fullName evidence="2">Uncharacterized protein</fullName>
    </submittedName>
</protein>
<organism evidence="2 3">
    <name type="scientific">[Brevibacterium] flavum</name>
    <dbReference type="NCBI Taxonomy" id="92706"/>
    <lineage>
        <taxon>Bacteria</taxon>
        <taxon>Bacillati</taxon>
        <taxon>Actinomycetota</taxon>
        <taxon>Actinomycetes</taxon>
        <taxon>Mycobacteriales</taxon>
        <taxon>Corynebacteriaceae</taxon>
        <taxon>Corynebacterium</taxon>
    </lineage>
</organism>
<keyword evidence="3" id="KW-1185">Reference proteome</keyword>
<evidence type="ECO:0000313" key="2">
    <source>
        <dbReference type="EMBL" id="AKF26439.1"/>
    </source>
</evidence>
<dbReference type="Pfam" id="PF10724">
    <property type="entry name" value="DUF2516"/>
    <property type="match status" value="1"/>
</dbReference>
<dbReference type="InterPro" id="IPR019662">
    <property type="entry name" value="DUF2516"/>
</dbReference>
<keyword evidence="1" id="KW-0472">Membrane</keyword>
<dbReference type="RefSeq" id="WP_003859726.1">
    <property type="nucleotide sequence ID" value="NZ_CP011309.1"/>
</dbReference>
<dbReference type="PATRIC" id="fig|92706.3.peg.450"/>
<gene>
    <name evidence="2" type="ORF">YH66_02160</name>
</gene>
<feature type="transmembrane region" description="Helical" evidence="1">
    <location>
        <begin position="12"/>
        <end position="33"/>
    </location>
</feature>
<dbReference type="Proteomes" id="UP000034037">
    <property type="component" value="Chromosome"/>
</dbReference>
<keyword evidence="1" id="KW-1133">Transmembrane helix</keyword>